<gene>
    <name evidence="2" type="ORF">BC008_11475</name>
    <name evidence="3" type="ORF">BC008_11950</name>
</gene>
<proteinExistence type="predicted"/>
<dbReference type="EMBL" id="LMTZ01000147">
    <property type="protein sequence ID" value="KST62932.1"/>
    <property type="molecule type" value="Genomic_DNA"/>
</dbReference>
<reference evidence="3 4" key="1">
    <citation type="journal article" date="2015" name="Genome Announc.">
        <title>Draft Genome of the Euendolithic (true boring) Cyanobacterium Mastigocoleus testarum strain BC008.</title>
        <authorList>
            <person name="Guida B.S."/>
            <person name="Garcia-Pichel F."/>
        </authorList>
    </citation>
    <scope>NUCLEOTIDE SEQUENCE [LARGE SCALE GENOMIC DNA]</scope>
    <source>
        <strain evidence="3 4">BC008</strain>
    </source>
</reference>
<comment type="caution">
    <text evidence="3">The sequence shown here is derived from an EMBL/GenBank/DDBJ whole genome shotgun (WGS) entry which is preliminary data.</text>
</comment>
<evidence type="ECO:0000313" key="3">
    <source>
        <dbReference type="EMBL" id="KST63023.1"/>
    </source>
</evidence>
<feature type="domain" description="CHAT" evidence="1">
    <location>
        <begin position="609"/>
        <end position="891"/>
    </location>
</feature>
<dbReference type="SUPFAM" id="SSF48452">
    <property type="entry name" value="TPR-like"/>
    <property type="match status" value="3"/>
</dbReference>
<dbReference type="InterPro" id="IPR011990">
    <property type="entry name" value="TPR-like_helical_dom_sf"/>
</dbReference>
<dbReference type="InterPro" id="IPR019734">
    <property type="entry name" value="TPR_rpt"/>
</dbReference>
<dbReference type="RefSeq" id="WP_027843188.1">
    <property type="nucleotide sequence ID" value="NZ_LMTZ01000145.1"/>
</dbReference>
<dbReference type="EMBL" id="LMTZ01000145">
    <property type="protein sequence ID" value="KST63023.1"/>
    <property type="molecule type" value="Genomic_DNA"/>
</dbReference>
<sequence length="893" mass="100922">MKRLIKFTFIAVLGFVLNFSIQFFPQITALPATPTQNSLLASVQTGKKYYDAGQFSQAAKVLQKVAKVYKARRNVLGEAQTLGFISLVYQELGRTQEAKTAINTSLSLLDQLDIQGKDFKRVRAQVLNSQGRLQWKIGDPQKALESFQVAELLYTSASDSEGAIGSQINQAQALQTLGFYRRSYNLLNSIQEKLQALPESPVKVAGLHNLSNIFRQKGELDSSQKLLEESLEIIRKIDDTKESSLQNSPQNESKILLSLGNTNLALAMKEKELKNPQGAEKYIQSALSLYQQAAIKTNLPTIEVQAKLNQLSLLVKTKKNELAWSLLPEIFKSLKQLPVSRSSIYACVNLAENLMKLDNEQKKSIDNYFNTYQSISQILDTAIHHAKKLNDQRAESYATGTLGSLYEKNHEWSKAKKMTERGILIAQGISAWDIAYQWQWQMGRILKFEHAIPEAIKYYTQAFNIITDLRSDLAVLTPDIQFSFRDNVEPIYRELVNLLLDSPDPKKENLIKARDVIEKLQLAELDNFFGDACAKPEVVNIDNLDPNTAVIYPMFLKNRLEVILKLPGEDNLRNFTNKNISLSQIDEVITELQELVRIRSTHPSKIKQLSKTVYDWLIKPFETELEKSIVRDKSKIKTLVFVLDGSLQNIPISILFDGEKYLIERYAVAVTPGLQLLAPKPLLKKQLNLLAAGANNAPSFEQKGFSPLKNIDDELLGISREVNQSRKLENQDFLQEKIQNQLEKEKFNVLHIATHGQFSSNPKQTFILDWNKPIKVKDFDTLVQVKNQSIISPIELLVLSACETATGDKRAALGLAGIAIRAGAKSTLGSLWQVNDASTAEFMVKLYKQFKNPQITKAEALRNIQLAFLKNYPDTDYNRPYHWAAFILVGNWL</sequence>
<dbReference type="Proteomes" id="UP000053372">
    <property type="component" value="Unassembled WGS sequence"/>
</dbReference>
<name>A0A0V7ZF04_9CYAN</name>
<dbReference type="PANTHER" id="PTHR10098:SF108">
    <property type="entry name" value="TETRATRICOPEPTIDE REPEAT PROTEIN 28"/>
    <property type="match status" value="1"/>
</dbReference>
<dbReference type="Pfam" id="PF12770">
    <property type="entry name" value="CHAT"/>
    <property type="match status" value="1"/>
</dbReference>
<accession>A0A0V7ZF04</accession>
<organism evidence="3 4">
    <name type="scientific">Mastigocoleus testarum BC008</name>
    <dbReference type="NCBI Taxonomy" id="371196"/>
    <lineage>
        <taxon>Bacteria</taxon>
        <taxon>Bacillati</taxon>
        <taxon>Cyanobacteriota</taxon>
        <taxon>Cyanophyceae</taxon>
        <taxon>Nostocales</taxon>
        <taxon>Hapalosiphonaceae</taxon>
        <taxon>Mastigocoleus</taxon>
    </lineage>
</organism>
<dbReference type="PANTHER" id="PTHR10098">
    <property type="entry name" value="RAPSYN-RELATED"/>
    <property type="match status" value="1"/>
</dbReference>
<evidence type="ECO:0000313" key="4">
    <source>
        <dbReference type="Proteomes" id="UP000053372"/>
    </source>
</evidence>
<evidence type="ECO:0000313" key="2">
    <source>
        <dbReference type="EMBL" id="KST62932.1"/>
    </source>
</evidence>
<dbReference type="AlphaFoldDB" id="A0A0V7ZF04"/>
<dbReference type="Pfam" id="PF13374">
    <property type="entry name" value="TPR_10"/>
    <property type="match status" value="1"/>
</dbReference>
<keyword evidence="4" id="KW-1185">Reference proteome</keyword>
<dbReference type="InterPro" id="IPR024983">
    <property type="entry name" value="CHAT_dom"/>
</dbReference>
<protein>
    <recommendedName>
        <fullName evidence="1">CHAT domain-containing protein</fullName>
    </recommendedName>
</protein>
<dbReference type="OrthoDB" id="446317at2"/>
<dbReference type="Gene3D" id="1.25.40.10">
    <property type="entry name" value="Tetratricopeptide repeat domain"/>
    <property type="match status" value="2"/>
</dbReference>
<evidence type="ECO:0000259" key="1">
    <source>
        <dbReference type="Pfam" id="PF12770"/>
    </source>
</evidence>
<dbReference type="SMART" id="SM00028">
    <property type="entry name" value="TPR"/>
    <property type="match status" value="6"/>
</dbReference>